<gene>
    <name evidence="2" type="ORF">NNJEOMEG_00305</name>
</gene>
<accession>A0A6V8LN87</accession>
<dbReference type="EMBL" id="BLTE01000001">
    <property type="protein sequence ID" value="GFK92480.1"/>
    <property type="molecule type" value="Genomic_DNA"/>
</dbReference>
<evidence type="ECO:0000313" key="3">
    <source>
        <dbReference type="Proteomes" id="UP000494245"/>
    </source>
</evidence>
<dbReference type="Proteomes" id="UP000494245">
    <property type="component" value="Unassembled WGS sequence"/>
</dbReference>
<evidence type="ECO:0000256" key="1">
    <source>
        <dbReference type="SAM" id="Phobius"/>
    </source>
</evidence>
<sequence>MDPRRVLSENEEIRYQTKKHWAVFLKSAIYFGLAALVLAYKDPLLAAAQFTPPEDFKRILPPVINWTVKGSCFTAAVILGLLGMARLMSFFSNKVIITGKRVIQHDVLSGSLTSIDLGGVESVRACTGLLGSLLGYGKVILGLGSGQKVAIANLRRPHEFERELFGAK</sequence>
<keyword evidence="3" id="KW-1185">Reference proteome</keyword>
<feature type="transmembrane region" description="Helical" evidence="1">
    <location>
        <begin position="63"/>
        <end position="84"/>
    </location>
</feature>
<keyword evidence="1" id="KW-1133">Transmembrane helix</keyword>
<dbReference type="RefSeq" id="WP_173080601.1">
    <property type="nucleotide sequence ID" value="NZ_BLTE01000001.1"/>
</dbReference>
<feature type="transmembrane region" description="Helical" evidence="1">
    <location>
        <begin position="21"/>
        <end position="40"/>
    </location>
</feature>
<evidence type="ECO:0000313" key="2">
    <source>
        <dbReference type="EMBL" id="GFK92480.1"/>
    </source>
</evidence>
<keyword evidence="1" id="KW-0812">Transmembrane</keyword>
<organism evidence="2 3">
    <name type="scientific">Fundidesulfovibrio magnetotacticus</name>
    <dbReference type="NCBI Taxonomy" id="2730080"/>
    <lineage>
        <taxon>Bacteria</taxon>
        <taxon>Pseudomonadati</taxon>
        <taxon>Thermodesulfobacteriota</taxon>
        <taxon>Desulfovibrionia</taxon>
        <taxon>Desulfovibrionales</taxon>
        <taxon>Desulfovibrionaceae</taxon>
        <taxon>Fundidesulfovibrio</taxon>
    </lineage>
</organism>
<reference evidence="2 3" key="1">
    <citation type="submission" date="2020-04" db="EMBL/GenBank/DDBJ databases">
        <authorList>
            <consortium name="Desulfovibrio sp. FSS-1 genome sequencing consortium"/>
            <person name="Shimoshige H."/>
            <person name="Kobayashi H."/>
            <person name="Maekawa T."/>
        </authorList>
    </citation>
    <scope>NUCLEOTIDE SEQUENCE [LARGE SCALE GENOMIC DNA]</scope>
    <source>
        <strain evidence="2 3">SIID29052-01</strain>
    </source>
</reference>
<reference evidence="2 3" key="2">
    <citation type="submission" date="2020-05" db="EMBL/GenBank/DDBJ databases">
        <title>Draft genome sequence of Desulfovibrio sp. strainFSS-1.</title>
        <authorList>
            <person name="Shimoshige H."/>
            <person name="Kobayashi H."/>
            <person name="Maekawa T."/>
        </authorList>
    </citation>
    <scope>NUCLEOTIDE SEQUENCE [LARGE SCALE GENOMIC DNA]</scope>
    <source>
        <strain evidence="2 3">SIID29052-01</strain>
    </source>
</reference>
<comment type="caution">
    <text evidence="2">The sequence shown here is derived from an EMBL/GenBank/DDBJ whole genome shotgun (WGS) entry which is preliminary data.</text>
</comment>
<proteinExistence type="predicted"/>
<dbReference type="AlphaFoldDB" id="A0A6V8LN87"/>
<protein>
    <recommendedName>
        <fullName evidence="4">DUF304 domain-containing protein</fullName>
    </recommendedName>
</protein>
<evidence type="ECO:0008006" key="4">
    <source>
        <dbReference type="Google" id="ProtNLM"/>
    </source>
</evidence>
<keyword evidence="1" id="KW-0472">Membrane</keyword>
<name>A0A6V8LN87_9BACT</name>